<accession>A0A816FFZ9</accession>
<dbReference type="AlphaFoldDB" id="A0A816FFZ9"/>
<reference evidence="2" key="1">
    <citation type="submission" date="2021-02" db="EMBL/GenBank/DDBJ databases">
        <authorList>
            <person name="Nowell W R."/>
        </authorList>
    </citation>
    <scope>NUCLEOTIDE SEQUENCE</scope>
</reference>
<evidence type="ECO:0008006" key="4">
    <source>
        <dbReference type="Google" id="ProtNLM"/>
    </source>
</evidence>
<dbReference type="Proteomes" id="UP000663834">
    <property type="component" value="Unassembled WGS sequence"/>
</dbReference>
<proteinExistence type="predicted"/>
<dbReference type="OrthoDB" id="10177026at2759"/>
<dbReference type="EMBL" id="CAJNOW010017866">
    <property type="protein sequence ID" value="CAF1661007.1"/>
    <property type="molecule type" value="Genomic_DNA"/>
</dbReference>
<dbReference type="EMBL" id="CAJNOV010005074">
    <property type="protein sequence ID" value="CAF1196995.1"/>
    <property type="molecule type" value="Genomic_DNA"/>
</dbReference>
<gene>
    <name evidence="1" type="ORF">CJN711_LOCUS11818</name>
    <name evidence="2" type="ORF">KQP761_LOCUS32041</name>
</gene>
<name>A0A816FFZ9_9BILA</name>
<organism evidence="2 3">
    <name type="scientific">Rotaria magnacalcarata</name>
    <dbReference type="NCBI Taxonomy" id="392030"/>
    <lineage>
        <taxon>Eukaryota</taxon>
        <taxon>Metazoa</taxon>
        <taxon>Spiralia</taxon>
        <taxon>Gnathifera</taxon>
        <taxon>Rotifera</taxon>
        <taxon>Eurotatoria</taxon>
        <taxon>Bdelloidea</taxon>
        <taxon>Philodinida</taxon>
        <taxon>Philodinidae</taxon>
        <taxon>Rotaria</taxon>
    </lineage>
</organism>
<dbReference type="Proteomes" id="UP000663855">
    <property type="component" value="Unassembled WGS sequence"/>
</dbReference>
<comment type="caution">
    <text evidence="2">The sequence shown here is derived from an EMBL/GenBank/DDBJ whole genome shotgun (WGS) entry which is preliminary data.</text>
</comment>
<protein>
    <recommendedName>
        <fullName evidence="4">DUF4371 domain-containing protein</fullName>
    </recommendedName>
</protein>
<sequence length="257" mass="29748">MKYESKLHSVTYGTIIEQLNSTKFNTREASLDCLRSVARSCIFLLQQEFAFMNLKDLIKLQQLNLSEPIVRWLSVANKKESYWSGESRADWLISVQKWLWKKQLQELQDVTYITIIADETCDVMVVEQLCARVSRASETHWVYHCQIANFAWTHLVAIVSALIQIGESNTDGSDTANGYAIRFVNEIFMYEVGIMKIILEHAKTFLKQTENQTTTFDKFSRCLDSTVVRIKNALGEFDYDTYNQKIKVCRDVLPVTQ</sequence>
<evidence type="ECO:0000313" key="3">
    <source>
        <dbReference type="Proteomes" id="UP000663834"/>
    </source>
</evidence>
<evidence type="ECO:0000313" key="1">
    <source>
        <dbReference type="EMBL" id="CAF1196995.1"/>
    </source>
</evidence>
<evidence type="ECO:0000313" key="2">
    <source>
        <dbReference type="EMBL" id="CAF1661007.1"/>
    </source>
</evidence>